<gene>
    <name evidence="1" type="ORF">CJ199_16495</name>
</gene>
<feature type="non-terminal residue" evidence="1">
    <location>
        <position position="1"/>
    </location>
</feature>
<dbReference type="EMBL" id="PNHK01000842">
    <property type="protein sequence ID" value="PMC96842.1"/>
    <property type="molecule type" value="Genomic_DNA"/>
</dbReference>
<dbReference type="Proteomes" id="UP000235598">
    <property type="component" value="Unassembled WGS sequence"/>
</dbReference>
<reference evidence="1 2" key="1">
    <citation type="submission" date="2017-09" db="EMBL/GenBank/DDBJ databases">
        <title>Bacterial strain isolated from the female urinary microbiota.</title>
        <authorList>
            <person name="Thomas-White K."/>
            <person name="Kumar N."/>
            <person name="Forster S."/>
            <person name="Putonti C."/>
            <person name="Lawley T."/>
            <person name="Wolfe A.J."/>
        </authorList>
    </citation>
    <scope>NUCLEOTIDE SEQUENCE [LARGE SCALE GENOMIC DNA]</scope>
    <source>
        <strain evidence="1 2">UMB1301</strain>
    </source>
</reference>
<feature type="non-terminal residue" evidence="1">
    <location>
        <position position="101"/>
    </location>
</feature>
<dbReference type="AlphaFoldDB" id="A0A2N6VC95"/>
<comment type="caution">
    <text evidence="1">The sequence shown here is derived from an EMBL/GenBank/DDBJ whole genome shotgun (WGS) entry which is preliminary data.</text>
</comment>
<organism evidence="1 2">
    <name type="scientific">Brevibacterium paucivorans</name>
    <dbReference type="NCBI Taxonomy" id="170994"/>
    <lineage>
        <taxon>Bacteria</taxon>
        <taxon>Bacillati</taxon>
        <taxon>Actinomycetota</taxon>
        <taxon>Actinomycetes</taxon>
        <taxon>Micrococcales</taxon>
        <taxon>Brevibacteriaceae</taxon>
        <taxon>Brevibacterium</taxon>
    </lineage>
</organism>
<accession>A0A2N6VC95</accession>
<protein>
    <submittedName>
        <fullName evidence="1">Uncharacterized protein</fullName>
    </submittedName>
</protein>
<sequence>PHSTVFTLEQIPRTWGLFSQWRIRVEGWPTLSVKGPQAQAANINSQPMANGTNAVPVLFPLQYGVGFNQKYVKSAATTGIPAPARKLISAKKSRSSSPPAS</sequence>
<evidence type="ECO:0000313" key="1">
    <source>
        <dbReference type="EMBL" id="PMC96842.1"/>
    </source>
</evidence>
<proteinExistence type="predicted"/>
<evidence type="ECO:0000313" key="2">
    <source>
        <dbReference type="Proteomes" id="UP000235598"/>
    </source>
</evidence>
<name>A0A2N6VC95_9MICO</name>